<dbReference type="PATRIC" id="fig|693.5.peg.784"/>
<dbReference type="InterPro" id="IPR021764">
    <property type="entry name" value="Enterochelin_esterase_N"/>
</dbReference>
<evidence type="ECO:0000259" key="5">
    <source>
        <dbReference type="Pfam" id="PF11806"/>
    </source>
</evidence>
<dbReference type="AlphaFoldDB" id="A0A0M0HRV2"/>
<dbReference type="GO" id="GO:0005506">
    <property type="term" value="F:iron ion binding"/>
    <property type="evidence" value="ECO:0007669"/>
    <property type="project" value="InterPro"/>
</dbReference>
<proteinExistence type="inferred from homology"/>
<evidence type="ECO:0000256" key="2">
    <source>
        <dbReference type="ARBA" id="ARBA00022490"/>
    </source>
</evidence>
<evidence type="ECO:0000313" key="6">
    <source>
        <dbReference type="EMBL" id="KOO04815.1"/>
    </source>
</evidence>
<gene>
    <name evidence="6" type="ORF">AKJ17_03885</name>
</gene>
<comment type="similarity">
    <text evidence="4">Belongs to the Fes family.</text>
</comment>
<evidence type="ECO:0000256" key="1">
    <source>
        <dbReference type="ARBA" id="ARBA00004496"/>
    </source>
</evidence>
<keyword evidence="2" id="KW-0963">Cytoplasm</keyword>
<dbReference type="NCBIfam" id="NF007758">
    <property type="entry name" value="PRK10439.1"/>
    <property type="match status" value="1"/>
</dbReference>
<keyword evidence="3" id="KW-0378">Hydrolase</keyword>
<dbReference type="Gene3D" id="3.40.50.1820">
    <property type="entry name" value="alpha/beta hydrolase"/>
    <property type="match status" value="1"/>
</dbReference>
<keyword evidence="7" id="KW-1185">Reference proteome</keyword>
<dbReference type="InterPro" id="IPR014756">
    <property type="entry name" value="Ig_E-set"/>
</dbReference>
<evidence type="ECO:0000256" key="4">
    <source>
        <dbReference type="ARBA" id="ARBA00024201"/>
    </source>
</evidence>
<dbReference type="Pfam" id="PF11806">
    <property type="entry name" value="Enterochelin_N"/>
    <property type="match status" value="1"/>
</dbReference>
<name>A0A0M0HRV2_VIBNE</name>
<evidence type="ECO:0000313" key="7">
    <source>
        <dbReference type="Proteomes" id="UP000037515"/>
    </source>
</evidence>
<dbReference type="PANTHER" id="PTHR48098:SF3">
    <property type="entry name" value="IRON(III) ENTEROBACTIN ESTERASE"/>
    <property type="match status" value="1"/>
</dbReference>
<accession>A0A0M0HRV2</accession>
<dbReference type="RefSeq" id="WP_053394473.1">
    <property type="nucleotide sequence ID" value="NZ_LHPJ01000004.1"/>
</dbReference>
<protein>
    <submittedName>
        <fullName evidence="6">Enterochelin esterase</fullName>
    </submittedName>
</protein>
<organism evidence="6 7">
    <name type="scientific">Vibrio nereis</name>
    <dbReference type="NCBI Taxonomy" id="693"/>
    <lineage>
        <taxon>Bacteria</taxon>
        <taxon>Pseudomonadati</taxon>
        <taxon>Pseudomonadota</taxon>
        <taxon>Gammaproteobacteria</taxon>
        <taxon>Vibrionales</taxon>
        <taxon>Vibrionaceae</taxon>
        <taxon>Vibrio</taxon>
    </lineage>
</organism>
<comment type="caution">
    <text evidence="6">The sequence shown here is derived from an EMBL/GenBank/DDBJ whole genome shotgun (WGS) entry which is preliminary data.</text>
</comment>
<dbReference type="InterPro" id="IPR013783">
    <property type="entry name" value="Ig-like_fold"/>
</dbReference>
<dbReference type="GO" id="GO:0005737">
    <property type="term" value="C:cytoplasm"/>
    <property type="evidence" value="ECO:0007669"/>
    <property type="project" value="UniProtKB-SubCell"/>
</dbReference>
<dbReference type="GO" id="GO:0006826">
    <property type="term" value="P:iron ion transport"/>
    <property type="evidence" value="ECO:0007669"/>
    <property type="project" value="InterPro"/>
</dbReference>
<dbReference type="InterPro" id="IPR000801">
    <property type="entry name" value="Esterase-like"/>
</dbReference>
<feature type="domain" description="Enterochelin esterase N-terminal" evidence="5">
    <location>
        <begin position="53"/>
        <end position="182"/>
    </location>
</feature>
<dbReference type="SUPFAM" id="SSF53474">
    <property type="entry name" value="alpha/beta-Hydrolases"/>
    <property type="match status" value="1"/>
</dbReference>
<dbReference type="InterPro" id="IPR029058">
    <property type="entry name" value="AB_hydrolase_fold"/>
</dbReference>
<dbReference type="STRING" id="693.AKJ17_03885"/>
<dbReference type="Proteomes" id="UP000037515">
    <property type="component" value="Unassembled WGS sequence"/>
</dbReference>
<comment type="subcellular location">
    <subcellularLocation>
        <location evidence="1">Cytoplasm</location>
    </subcellularLocation>
</comment>
<reference evidence="7" key="1">
    <citation type="submission" date="2015-08" db="EMBL/GenBank/DDBJ databases">
        <title>Vibrio galatheae sp. nov., a novel member of the Vibrionaceae family isolated from the Solomon Islands.</title>
        <authorList>
            <person name="Giubergia S."/>
            <person name="Machado H."/>
            <person name="Mateiu R.V."/>
            <person name="Gram L."/>
        </authorList>
    </citation>
    <scope>NUCLEOTIDE SEQUENCE [LARGE SCALE GENOMIC DNA]</scope>
    <source>
        <strain evidence="7">DSM 19584</strain>
    </source>
</reference>
<dbReference type="SUPFAM" id="SSF81296">
    <property type="entry name" value="E set domains"/>
    <property type="match status" value="1"/>
</dbReference>
<dbReference type="InterPro" id="IPR050583">
    <property type="entry name" value="Mycobacterial_A85_antigen"/>
</dbReference>
<sequence>MSEVVKTKEKTSRTSIDSILARTDCRVGDKKWWSIIQFEGIPVTLSVDGDDAQVAFLWRDSLVDGISQVEHVYIDINGVTDHHSFNMARLTRIEGTDVWFYIARLKLTWRGGYAFIPVSEQQAQPEYTGSEEEKKAQHRDWLRAIFPLSCRDKLNPAGLHHCDWGKVTSPLCMPQALAQADWQPFDNAAGQSKHKADHVIQWHSNLLDTTREIWVYSTASGFPEHPLPLVLVLDGRFWSHSLPIYDALSCATQKARLPQAVYVLIDEVSGQQRRKDLSCNPQFWQAITNELLPLIEEKFLITQEPARTAIVGQSLGGLAAMYAALNWPDRFGLVVCQSGSFWWPDVSLIKPPSEYSPPLTPDLLSEMSQNIHDGLGSNVCLNIFMEVGSGEDIMIDLNQDVYNQLARQQHQINYRVFDGGHDRLCWRGGIIDGLSYVLSDFL</sequence>
<dbReference type="Pfam" id="PF00756">
    <property type="entry name" value="Esterase"/>
    <property type="match status" value="1"/>
</dbReference>
<dbReference type="EMBL" id="LHPJ01000004">
    <property type="protein sequence ID" value="KOO04815.1"/>
    <property type="molecule type" value="Genomic_DNA"/>
</dbReference>
<dbReference type="Gene3D" id="2.60.40.10">
    <property type="entry name" value="Immunoglobulins"/>
    <property type="match status" value="1"/>
</dbReference>
<dbReference type="GO" id="GO:0008849">
    <property type="term" value="F:enterochelin esterase activity"/>
    <property type="evidence" value="ECO:0007669"/>
    <property type="project" value="InterPro"/>
</dbReference>
<dbReference type="PANTHER" id="PTHR48098">
    <property type="entry name" value="ENTEROCHELIN ESTERASE-RELATED"/>
    <property type="match status" value="1"/>
</dbReference>
<evidence type="ECO:0000256" key="3">
    <source>
        <dbReference type="ARBA" id="ARBA00022801"/>
    </source>
</evidence>